<protein>
    <submittedName>
        <fullName evidence="1">Uncharacterized protein</fullName>
    </submittedName>
</protein>
<dbReference type="EMBL" id="LAZR01011587">
    <property type="protein sequence ID" value="KKM60907.1"/>
    <property type="molecule type" value="Genomic_DNA"/>
</dbReference>
<evidence type="ECO:0000313" key="1">
    <source>
        <dbReference type="EMBL" id="KKM60907.1"/>
    </source>
</evidence>
<reference evidence="1" key="1">
    <citation type="journal article" date="2015" name="Nature">
        <title>Complex archaea that bridge the gap between prokaryotes and eukaryotes.</title>
        <authorList>
            <person name="Spang A."/>
            <person name="Saw J.H."/>
            <person name="Jorgensen S.L."/>
            <person name="Zaremba-Niedzwiedzka K."/>
            <person name="Martijn J."/>
            <person name="Lind A.E."/>
            <person name="van Eijk R."/>
            <person name="Schleper C."/>
            <person name="Guy L."/>
            <person name="Ettema T.J."/>
        </authorList>
    </citation>
    <scope>NUCLEOTIDE SEQUENCE</scope>
</reference>
<dbReference type="AlphaFoldDB" id="A0A0F9LV04"/>
<comment type="caution">
    <text evidence="1">The sequence shown here is derived from an EMBL/GenBank/DDBJ whole genome shotgun (WGS) entry which is preliminary data.</text>
</comment>
<name>A0A0F9LV04_9ZZZZ</name>
<accession>A0A0F9LV04</accession>
<proteinExistence type="predicted"/>
<sequence length="291" mass="30247">MAVNINTDLRVVNGNTLYMPPWEAGQDKWGDLSLPDVYAIGTTQLYPTGTILRKGLRTFVYTKYVAGITVVGAGYCLESTAELKDVANGVISGAAGANTLIVDMGGSIAENAYAGGFIGIRMGTGGFTTVGRYSTYQIISNTVSDGNDRVTFTIDGTLVLALGTTDDVVITEHPYAEVRTTLNLYGMCVGINLQTTVASSYIWLQTGGPNNMLSQLIALEGDTVNSIAVYNVAGVPQVVAGGTTGASTLGGIEVAMLQRIGNVYASTDIGGPGGSPADITISPTVFLSIFN</sequence>
<gene>
    <name evidence="1" type="ORF">LCGC14_1537130</name>
</gene>
<organism evidence="1">
    <name type="scientific">marine sediment metagenome</name>
    <dbReference type="NCBI Taxonomy" id="412755"/>
    <lineage>
        <taxon>unclassified sequences</taxon>
        <taxon>metagenomes</taxon>
        <taxon>ecological metagenomes</taxon>
    </lineage>
</organism>